<comment type="caution">
    <text evidence="2">The sequence shown here is derived from an EMBL/GenBank/DDBJ whole genome shotgun (WGS) entry which is preliminary data.</text>
</comment>
<dbReference type="Proteomes" id="UP000308539">
    <property type="component" value="Unassembled WGS sequence"/>
</dbReference>
<sequence length="108" mass="11992">MFNCTNCLAKNSFKKSVKDGLTIYICEYCNIVKEDFKEDTDTIALASAKGLVAQVEEAPEYNKKNVTTFNVLIVISIIISLLIFIVVATDTSLIMEDILEIFGLNSSE</sequence>
<dbReference type="EMBL" id="SZPV01000060">
    <property type="protein sequence ID" value="TKI51337.1"/>
    <property type="molecule type" value="Genomic_DNA"/>
</dbReference>
<name>A0ABY2T4A0_9BACI</name>
<evidence type="ECO:0000313" key="2">
    <source>
        <dbReference type="EMBL" id="TKI51337.1"/>
    </source>
</evidence>
<proteinExistence type="predicted"/>
<evidence type="ECO:0000256" key="1">
    <source>
        <dbReference type="SAM" id="Phobius"/>
    </source>
</evidence>
<keyword evidence="1" id="KW-1133">Transmembrane helix</keyword>
<protein>
    <submittedName>
        <fullName evidence="2">Uncharacterized protein</fullName>
    </submittedName>
</protein>
<feature type="transmembrane region" description="Helical" evidence="1">
    <location>
        <begin position="69"/>
        <end position="88"/>
    </location>
</feature>
<gene>
    <name evidence="2" type="ORF">FC752_22110</name>
</gene>
<evidence type="ECO:0000313" key="3">
    <source>
        <dbReference type="Proteomes" id="UP000308539"/>
    </source>
</evidence>
<keyword evidence="1" id="KW-0812">Transmembrane</keyword>
<dbReference type="RefSeq" id="WP_025219750.1">
    <property type="nucleotide sequence ID" value="NZ_CP006837.1"/>
</dbReference>
<accession>A0ABY2T4A0</accession>
<organism evidence="2 3">
    <name type="scientific">Lysinibacillus varians</name>
    <dbReference type="NCBI Taxonomy" id="1145276"/>
    <lineage>
        <taxon>Bacteria</taxon>
        <taxon>Bacillati</taxon>
        <taxon>Bacillota</taxon>
        <taxon>Bacilli</taxon>
        <taxon>Bacillales</taxon>
        <taxon>Bacillaceae</taxon>
        <taxon>Lysinibacillus</taxon>
    </lineage>
</organism>
<keyword evidence="1" id="KW-0472">Membrane</keyword>
<reference evidence="2 3" key="1">
    <citation type="submission" date="2019-04" db="EMBL/GenBank/DDBJ databases">
        <title>Lysinibacillus genome sequencing.</title>
        <authorList>
            <person name="Dunlap C."/>
        </authorList>
    </citation>
    <scope>NUCLEOTIDE SEQUENCE [LARGE SCALE GENOMIC DNA]</scope>
    <source>
        <strain evidence="2 3">NBRC 109424</strain>
    </source>
</reference>
<keyword evidence="3" id="KW-1185">Reference proteome</keyword>